<accession>A0A7U2FCP0</accession>
<evidence type="ECO:0000313" key="1">
    <source>
        <dbReference type="EMBL" id="QRD00610.1"/>
    </source>
</evidence>
<dbReference type="EMBL" id="CP069033">
    <property type="protein sequence ID" value="QRD00610.1"/>
    <property type="molecule type" value="Genomic_DNA"/>
</dbReference>
<keyword evidence="2" id="KW-1185">Reference proteome</keyword>
<evidence type="ECO:0000313" key="2">
    <source>
        <dbReference type="Proteomes" id="UP000663193"/>
    </source>
</evidence>
<sequence length="65" mass="6724">MLWGEARSVGENLLKRSGDYDGEDEYSAVKATIAGDSIIVLGGGGSVVPWAKSICFLTANGMTSA</sequence>
<protein>
    <submittedName>
        <fullName evidence="1">Uncharacterized protein</fullName>
    </submittedName>
</protein>
<dbReference type="AlphaFoldDB" id="A0A7U2FCP0"/>
<reference evidence="2" key="1">
    <citation type="journal article" date="2021" name="BMC Genomics">
        <title>Chromosome-level genome assembly and manually-curated proteome of model necrotroph Parastagonospora nodorum Sn15 reveals a genome-wide trove of candidate effector homologs, and redundancy of virulence-related functions within an accessory chromosome.</title>
        <authorList>
            <person name="Bertazzoni S."/>
            <person name="Jones D.A.B."/>
            <person name="Phan H.T."/>
            <person name="Tan K.-C."/>
            <person name="Hane J.K."/>
        </authorList>
    </citation>
    <scope>NUCLEOTIDE SEQUENCE [LARGE SCALE GENOMIC DNA]</scope>
    <source>
        <strain evidence="2">SN15 / ATCC MYA-4574 / FGSC 10173)</strain>
    </source>
</reference>
<gene>
    <name evidence="1" type="ORF">JI435_415440</name>
</gene>
<proteinExistence type="predicted"/>
<dbReference type="VEuPathDB" id="FungiDB:JI435_415440"/>
<organism evidence="1 2">
    <name type="scientific">Phaeosphaeria nodorum (strain SN15 / ATCC MYA-4574 / FGSC 10173)</name>
    <name type="common">Glume blotch fungus</name>
    <name type="synonym">Parastagonospora nodorum</name>
    <dbReference type="NCBI Taxonomy" id="321614"/>
    <lineage>
        <taxon>Eukaryota</taxon>
        <taxon>Fungi</taxon>
        <taxon>Dikarya</taxon>
        <taxon>Ascomycota</taxon>
        <taxon>Pezizomycotina</taxon>
        <taxon>Dothideomycetes</taxon>
        <taxon>Pleosporomycetidae</taxon>
        <taxon>Pleosporales</taxon>
        <taxon>Pleosporineae</taxon>
        <taxon>Phaeosphaeriaceae</taxon>
        <taxon>Parastagonospora</taxon>
    </lineage>
</organism>
<name>A0A7U2FCP0_PHANO</name>
<dbReference type="Proteomes" id="UP000663193">
    <property type="component" value="Chromosome 11"/>
</dbReference>